<dbReference type="CDD" id="cd00861">
    <property type="entry name" value="ProRS_anticodon_short"/>
    <property type="match status" value="1"/>
</dbReference>
<dbReference type="CDD" id="cd00779">
    <property type="entry name" value="ProRS_core_prok"/>
    <property type="match status" value="1"/>
</dbReference>
<dbReference type="InterPro" id="IPR044140">
    <property type="entry name" value="ProRS_anticodon_short"/>
</dbReference>
<dbReference type="InterPro" id="IPR036621">
    <property type="entry name" value="Anticodon-bd_dom_sf"/>
</dbReference>
<dbReference type="GO" id="GO:0016740">
    <property type="term" value="F:transferase activity"/>
    <property type="evidence" value="ECO:0007669"/>
    <property type="project" value="UniProtKB-ARBA"/>
</dbReference>
<evidence type="ECO:0000256" key="6">
    <source>
        <dbReference type="ARBA" id="ARBA00022840"/>
    </source>
</evidence>
<evidence type="ECO:0000256" key="2">
    <source>
        <dbReference type="ARBA" id="ARBA00011738"/>
    </source>
</evidence>
<dbReference type="GO" id="GO:0002161">
    <property type="term" value="F:aminoacyl-tRNA deacylase activity"/>
    <property type="evidence" value="ECO:0007669"/>
    <property type="project" value="InterPro"/>
</dbReference>
<evidence type="ECO:0000256" key="7">
    <source>
        <dbReference type="ARBA" id="ARBA00022917"/>
    </source>
</evidence>
<evidence type="ECO:0000256" key="11">
    <source>
        <dbReference type="ARBA" id="ARBA00060755"/>
    </source>
</evidence>
<dbReference type="AlphaFoldDB" id="A0A9E7DJ58"/>
<evidence type="ECO:0000256" key="4">
    <source>
        <dbReference type="ARBA" id="ARBA00022598"/>
    </source>
</evidence>
<feature type="domain" description="Aminoacyl-transfer RNA synthetases class-II family profile" evidence="13">
    <location>
        <begin position="38"/>
        <end position="465"/>
    </location>
</feature>
<dbReference type="SUPFAM" id="SSF55826">
    <property type="entry name" value="YbaK/ProRS associated domain"/>
    <property type="match status" value="1"/>
</dbReference>
<dbReference type="NCBIfam" id="TIGR00409">
    <property type="entry name" value="proS_fam_II"/>
    <property type="match status" value="1"/>
</dbReference>
<dbReference type="InterPro" id="IPR023717">
    <property type="entry name" value="Pro-tRNA-Synthase_IIa_type1"/>
</dbReference>
<dbReference type="InterPro" id="IPR007214">
    <property type="entry name" value="YbaK/aa-tRNA-synth-assoc-dom"/>
</dbReference>
<evidence type="ECO:0000256" key="9">
    <source>
        <dbReference type="ARBA" id="ARBA00047671"/>
    </source>
</evidence>
<dbReference type="Pfam" id="PF04073">
    <property type="entry name" value="tRNA_edit"/>
    <property type="match status" value="1"/>
</dbReference>
<keyword evidence="15" id="KW-1185">Reference proteome</keyword>
<evidence type="ECO:0000256" key="10">
    <source>
        <dbReference type="ARBA" id="ARBA00053664"/>
    </source>
</evidence>
<dbReference type="CDD" id="cd04334">
    <property type="entry name" value="ProRS-INS"/>
    <property type="match status" value="1"/>
</dbReference>
<comment type="similarity">
    <text evidence="11 12">Belongs to the class-II aminoacyl-tRNA synthetase family. ProS type 1 subfamily.</text>
</comment>
<evidence type="ECO:0000313" key="15">
    <source>
        <dbReference type="Proteomes" id="UP000831151"/>
    </source>
</evidence>
<dbReference type="KEGG" id="fms:M1R53_06630"/>
<dbReference type="Gene3D" id="3.30.930.10">
    <property type="entry name" value="Bira Bifunctional Protein, Domain 2"/>
    <property type="match status" value="2"/>
</dbReference>
<dbReference type="RefSeq" id="WP_249242452.1">
    <property type="nucleotide sequence ID" value="NZ_CP096649.1"/>
</dbReference>
<dbReference type="FunFam" id="3.30.930.10:FF:000066">
    <property type="entry name" value="Proline--tRNA ligase"/>
    <property type="match status" value="1"/>
</dbReference>
<name>A0A9E7DJ58_9FIRM</name>
<comment type="subunit">
    <text evidence="2 12">Homodimer.</text>
</comment>
<keyword evidence="7 12" id="KW-0648">Protein biosynthesis</keyword>
<keyword evidence="8 12" id="KW-0030">Aminoacyl-tRNA synthetase</keyword>
<sequence length="573" mass="65759">MRMSKMFFKTLREDPSEAEIASHKLLLRGGFIKKSASGIYSYMNLGYRVIRKIEQIVREEMDSHDAQEINMSAVQPRELWEESGRWDTFGPEMFKLKDRNDREFCLAPTAEEFFTDLIRSDVNSYKKLPINIYQIKTKYRDEKRPRFGINRAREFLMKDAYSFDKTQEDMVASYKNMWEAYENIYDRLELDYRIVRGDSGAIGGNESHEFTALSDVGEGVITYCDSCDFSATDEKAEVAYNYDNSNEDIKELEKVETKGVKTIDDLAKLLKVDKDRCLKAVDLMVKGERIVVFIPGSRELNLTKLIKHLGCAEHEIEMMGDEDIKSMGSFPGYTGPIGLKADRLIADERVKNIKNAIIGANEENYHYMNYNISDNEKFEFVDDLLMIAEGDVCPKCGGKLEFKRGIEVGNIFQLGQKYSKSMKATFLDENGKDEYFWMGCYGVGISRTVSAIVEQNNDEKGIIWPISSCPYEAIVTIVNVKDEEQNKLAEEIYQKLLAEKVEVLLDDRAERAGVKFNDRDLIGIPLRITVGKLASEGKVEYSTRREMENEEIDASEAINKIIAYIKERKNNRG</sequence>
<dbReference type="SUPFAM" id="SSF52954">
    <property type="entry name" value="Class II aaRS ABD-related"/>
    <property type="match status" value="1"/>
</dbReference>
<gene>
    <name evidence="12" type="primary">proS</name>
    <name evidence="14" type="ORF">M1R53_06630</name>
</gene>
<proteinExistence type="inferred from homology"/>
<dbReference type="EC" id="6.1.1.15" evidence="12"/>
<keyword evidence="3 12" id="KW-0963">Cytoplasm</keyword>
<evidence type="ECO:0000256" key="8">
    <source>
        <dbReference type="ARBA" id="ARBA00023146"/>
    </source>
</evidence>
<dbReference type="InterPro" id="IPR045864">
    <property type="entry name" value="aa-tRNA-synth_II/BPL/LPL"/>
</dbReference>
<dbReference type="InterPro" id="IPR006195">
    <property type="entry name" value="aa-tRNA-synth_II"/>
</dbReference>
<dbReference type="GO" id="GO:0005829">
    <property type="term" value="C:cytosol"/>
    <property type="evidence" value="ECO:0007669"/>
    <property type="project" value="TreeGrafter"/>
</dbReference>
<keyword evidence="5 12" id="KW-0547">Nucleotide-binding</keyword>
<evidence type="ECO:0000256" key="5">
    <source>
        <dbReference type="ARBA" id="ARBA00022741"/>
    </source>
</evidence>
<dbReference type="InterPro" id="IPR002314">
    <property type="entry name" value="aa-tRNA-synt_IIb"/>
</dbReference>
<reference evidence="14" key="1">
    <citation type="submission" date="2022-04" db="EMBL/GenBank/DDBJ databases">
        <title>Complete genome sequences of Ezakiella coagulans and Fenollaria massiliensis.</title>
        <authorList>
            <person name="France M.T."/>
            <person name="Clifford J."/>
            <person name="Narina S."/>
            <person name="Rutt L."/>
            <person name="Ravel J."/>
        </authorList>
    </citation>
    <scope>NUCLEOTIDE SEQUENCE</scope>
    <source>
        <strain evidence="14">C0061C2</strain>
    </source>
</reference>
<comment type="function">
    <text evidence="10 12">Catalyzes the attachment of proline to tRNA(Pro) in a two-step reaction: proline is first activated by ATP to form Pro-AMP and then transferred to the acceptor end of tRNA(Pro). As ProRS can inadvertently accommodate and process non-cognate amino acids such as alanine and cysteine, to avoid such errors it has two additional distinct editing activities against alanine. One activity is designated as 'pretransfer' editing and involves the tRNA(Pro)-independent hydrolysis of activated Ala-AMP. The other activity is designated 'posttransfer' editing and involves deacylation of mischarged Ala-tRNA(Pro). The misacylated Cys-tRNA(Pro) is not edited by ProRS.</text>
</comment>
<evidence type="ECO:0000256" key="3">
    <source>
        <dbReference type="ARBA" id="ARBA00022490"/>
    </source>
</evidence>
<dbReference type="FunFam" id="3.40.50.800:FF:000011">
    <property type="entry name" value="Proline--tRNA ligase"/>
    <property type="match status" value="1"/>
</dbReference>
<evidence type="ECO:0000313" key="14">
    <source>
        <dbReference type="EMBL" id="UQK58910.1"/>
    </source>
</evidence>
<protein>
    <recommendedName>
        <fullName evidence="12">Proline--tRNA ligase</fullName>
        <ecNumber evidence="12">6.1.1.15</ecNumber>
    </recommendedName>
    <alternativeName>
        <fullName evidence="12">Prolyl-tRNA synthetase</fullName>
        <shortName evidence="12">ProRS</shortName>
    </alternativeName>
</protein>
<comment type="catalytic activity">
    <reaction evidence="9 12">
        <text>tRNA(Pro) + L-proline + ATP = L-prolyl-tRNA(Pro) + AMP + diphosphate</text>
        <dbReference type="Rhea" id="RHEA:14305"/>
        <dbReference type="Rhea" id="RHEA-COMP:9700"/>
        <dbReference type="Rhea" id="RHEA-COMP:9702"/>
        <dbReference type="ChEBI" id="CHEBI:30616"/>
        <dbReference type="ChEBI" id="CHEBI:33019"/>
        <dbReference type="ChEBI" id="CHEBI:60039"/>
        <dbReference type="ChEBI" id="CHEBI:78442"/>
        <dbReference type="ChEBI" id="CHEBI:78532"/>
        <dbReference type="ChEBI" id="CHEBI:456215"/>
        <dbReference type="EC" id="6.1.1.15"/>
    </reaction>
</comment>
<evidence type="ECO:0000256" key="1">
    <source>
        <dbReference type="ARBA" id="ARBA00004496"/>
    </source>
</evidence>
<dbReference type="PANTHER" id="PTHR42753:SF2">
    <property type="entry name" value="PROLINE--TRNA LIGASE"/>
    <property type="match status" value="1"/>
</dbReference>
<dbReference type="InterPro" id="IPR036754">
    <property type="entry name" value="YbaK/aa-tRNA-synt-asso_dom_sf"/>
</dbReference>
<dbReference type="HAMAP" id="MF_01569">
    <property type="entry name" value="Pro_tRNA_synth_type1"/>
    <property type="match status" value="1"/>
</dbReference>
<dbReference type="PANTHER" id="PTHR42753">
    <property type="entry name" value="MITOCHONDRIAL RIBOSOME PROTEIN L39/PROLYL-TRNA LIGASE FAMILY MEMBER"/>
    <property type="match status" value="1"/>
</dbReference>
<dbReference type="Gene3D" id="3.40.50.800">
    <property type="entry name" value="Anticodon-binding domain"/>
    <property type="match status" value="1"/>
</dbReference>
<dbReference type="GO" id="GO:0004827">
    <property type="term" value="F:proline-tRNA ligase activity"/>
    <property type="evidence" value="ECO:0007669"/>
    <property type="project" value="UniProtKB-UniRule"/>
</dbReference>
<dbReference type="InterPro" id="IPR050062">
    <property type="entry name" value="Pro-tRNA_synthetase"/>
</dbReference>
<comment type="subcellular location">
    <subcellularLocation>
        <location evidence="1 12">Cytoplasm</location>
    </subcellularLocation>
</comment>
<dbReference type="PRINTS" id="PR01046">
    <property type="entry name" value="TRNASYNTHPRO"/>
</dbReference>
<dbReference type="PROSITE" id="PS50862">
    <property type="entry name" value="AA_TRNA_LIGASE_II"/>
    <property type="match status" value="1"/>
</dbReference>
<dbReference type="Proteomes" id="UP000831151">
    <property type="component" value="Chromosome"/>
</dbReference>
<dbReference type="InterPro" id="IPR033730">
    <property type="entry name" value="ProRS_core_prok"/>
</dbReference>
<dbReference type="FunFam" id="3.30.930.10:FF:000065">
    <property type="entry name" value="Proline--tRNA ligase"/>
    <property type="match status" value="1"/>
</dbReference>
<evidence type="ECO:0000259" key="13">
    <source>
        <dbReference type="PROSITE" id="PS50862"/>
    </source>
</evidence>
<accession>A0A9E7DJ58</accession>
<organism evidence="14 15">
    <name type="scientific">Fenollaria massiliensis</name>
    <dbReference type="NCBI Taxonomy" id="938288"/>
    <lineage>
        <taxon>Bacteria</taxon>
        <taxon>Bacillati</taxon>
        <taxon>Bacillota</taxon>
        <taxon>Clostridia</taxon>
        <taxon>Eubacteriales</taxon>
        <taxon>Fenollaria</taxon>
    </lineage>
</organism>
<dbReference type="InterPro" id="IPR004500">
    <property type="entry name" value="Pro-tRNA-synth_IIa_bac-type"/>
</dbReference>
<dbReference type="NCBIfam" id="NF006625">
    <property type="entry name" value="PRK09194.1"/>
    <property type="match status" value="1"/>
</dbReference>
<dbReference type="InterPro" id="IPR004154">
    <property type="entry name" value="Anticodon-bd"/>
</dbReference>
<dbReference type="EMBL" id="CP096649">
    <property type="protein sequence ID" value="UQK58910.1"/>
    <property type="molecule type" value="Genomic_DNA"/>
</dbReference>
<dbReference type="GO" id="GO:0006433">
    <property type="term" value="P:prolyl-tRNA aminoacylation"/>
    <property type="evidence" value="ECO:0007669"/>
    <property type="project" value="UniProtKB-UniRule"/>
</dbReference>
<dbReference type="SUPFAM" id="SSF55681">
    <property type="entry name" value="Class II aaRS and biotin synthetases"/>
    <property type="match status" value="1"/>
</dbReference>
<dbReference type="GO" id="GO:0005524">
    <property type="term" value="F:ATP binding"/>
    <property type="evidence" value="ECO:0007669"/>
    <property type="project" value="UniProtKB-UniRule"/>
</dbReference>
<evidence type="ECO:0000256" key="12">
    <source>
        <dbReference type="HAMAP-Rule" id="MF_01569"/>
    </source>
</evidence>
<comment type="domain">
    <text evidence="12">Consists of three domains: the N-terminal catalytic domain, the editing domain and the C-terminal anticodon-binding domain.</text>
</comment>
<dbReference type="Pfam" id="PF00587">
    <property type="entry name" value="tRNA-synt_2b"/>
    <property type="match status" value="1"/>
</dbReference>
<dbReference type="GO" id="GO:0140096">
    <property type="term" value="F:catalytic activity, acting on a protein"/>
    <property type="evidence" value="ECO:0007669"/>
    <property type="project" value="UniProtKB-ARBA"/>
</dbReference>
<keyword evidence="4 12" id="KW-0436">Ligase</keyword>
<keyword evidence="6 12" id="KW-0067">ATP-binding</keyword>
<dbReference type="Pfam" id="PF03129">
    <property type="entry name" value="HGTP_anticodon"/>
    <property type="match status" value="1"/>
</dbReference>
<dbReference type="InterPro" id="IPR002316">
    <property type="entry name" value="Pro-tRNA-ligase_IIa"/>
</dbReference>